<name>A0A840V4M7_9BACT</name>
<dbReference type="RefSeq" id="WP_183351663.1">
    <property type="nucleotide sequence ID" value="NZ_JACHEO010000016.1"/>
</dbReference>
<comment type="caution">
    <text evidence="2">The sequence shown here is derived from an EMBL/GenBank/DDBJ whole genome shotgun (WGS) entry which is preliminary data.</text>
</comment>
<keyword evidence="3" id="KW-1185">Reference proteome</keyword>
<evidence type="ECO:0000313" key="2">
    <source>
        <dbReference type="EMBL" id="MBB5348840.1"/>
    </source>
</evidence>
<feature type="compositionally biased region" description="Basic residues" evidence="1">
    <location>
        <begin position="33"/>
        <end position="51"/>
    </location>
</feature>
<sequence length="51" mass="5829">MGKKDKCCHKFEKKGKCCTGCPLKDAAEAETKGKKKDKDKKDKKKKDKKKK</sequence>
<proteinExistence type="predicted"/>
<dbReference type="EMBL" id="JACHEO010000016">
    <property type="protein sequence ID" value="MBB5348840.1"/>
    <property type="molecule type" value="Genomic_DNA"/>
</dbReference>
<dbReference type="Proteomes" id="UP000539642">
    <property type="component" value="Unassembled WGS sequence"/>
</dbReference>
<reference evidence="2 3" key="1">
    <citation type="submission" date="2020-08" db="EMBL/GenBank/DDBJ databases">
        <title>Genomic Encyclopedia of Type Strains, Phase IV (KMG-IV): sequencing the most valuable type-strain genomes for metagenomic binning, comparative biology and taxonomic classification.</title>
        <authorList>
            <person name="Goeker M."/>
        </authorList>
    </citation>
    <scope>NUCLEOTIDE SEQUENCE [LARGE SCALE GENOMIC DNA]</scope>
    <source>
        <strain evidence="2 3">DSM 28570</strain>
    </source>
</reference>
<evidence type="ECO:0000313" key="3">
    <source>
        <dbReference type="Proteomes" id="UP000539642"/>
    </source>
</evidence>
<dbReference type="AlphaFoldDB" id="A0A840V4M7"/>
<evidence type="ECO:0000256" key="1">
    <source>
        <dbReference type="SAM" id="MobiDB-lite"/>
    </source>
</evidence>
<accession>A0A840V4M7</accession>
<gene>
    <name evidence="2" type="ORF">HNQ81_002581</name>
</gene>
<organism evidence="2 3">
    <name type="scientific">Desulfoprunum benzoelyticum</name>
    <dbReference type="NCBI Taxonomy" id="1506996"/>
    <lineage>
        <taxon>Bacteria</taxon>
        <taxon>Pseudomonadati</taxon>
        <taxon>Thermodesulfobacteriota</taxon>
        <taxon>Desulfobulbia</taxon>
        <taxon>Desulfobulbales</taxon>
        <taxon>Desulfobulbaceae</taxon>
        <taxon>Desulfoprunum</taxon>
    </lineage>
</organism>
<protein>
    <submittedName>
        <fullName evidence="2">Uncharacterized protein</fullName>
    </submittedName>
</protein>
<feature type="region of interest" description="Disordered" evidence="1">
    <location>
        <begin position="27"/>
        <end position="51"/>
    </location>
</feature>